<dbReference type="SUPFAM" id="SSF46785">
    <property type="entry name" value="Winged helix' DNA-binding domain"/>
    <property type="match status" value="1"/>
</dbReference>
<dbReference type="PROSITE" id="PS50931">
    <property type="entry name" value="HTH_LYSR"/>
    <property type="match status" value="1"/>
</dbReference>
<dbReference type="RefSeq" id="WP_015259747.1">
    <property type="nucleotide sequence ID" value="NC_019902.2"/>
</dbReference>
<dbReference type="eggNOG" id="COG0583">
    <property type="taxonomic scope" value="Bacteria"/>
</dbReference>
<dbReference type="AlphaFoldDB" id="L0DYF8"/>
<dbReference type="KEGG" id="tni:TVNIR_3002"/>
<evidence type="ECO:0000256" key="3">
    <source>
        <dbReference type="ARBA" id="ARBA00023125"/>
    </source>
</evidence>
<keyword evidence="3" id="KW-0238">DNA-binding</keyword>
<dbReference type="InterPro" id="IPR036390">
    <property type="entry name" value="WH_DNA-bd_sf"/>
</dbReference>
<dbReference type="InterPro" id="IPR005119">
    <property type="entry name" value="LysR_subst-bd"/>
</dbReference>
<dbReference type="PANTHER" id="PTHR30126">
    <property type="entry name" value="HTH-TYPE TRANSCRIPTIONAL REGULATOR"/>
    <property type="match status" value="1"/>
</dbReference>
<dbReference type="GO" id="GO:0003700">
    <property type="term" value="F:DNA-binding transcription factor activity"/>
    <property type="evidence" value="ECO:0007669"/>
    <property type="project" value="InterPro"/>
</dbReference>
<evidence type="ECO:0000256" key="1">
    <source>
        <dbReference type="ARBA" id="ARBA00009437"/>
    </source>
</evidence>
<keyword evidence="2" id="KW-0805">Transcription regulation</keyword>
<proteinExistence type="inferred from homology"/>
<evidence type="ECO:0000259" key="5">
    <source>
        <dbReference type="PROSITE" id="PS50931"/>
    </source>
</evidence>
<evidence type="ECO:0000313" key="7">
    <source>
        <dbReference type="Proteomes" id="UP000010809"/>
    </source>
</evidence>
<dbReference type="Gene3D" id="1.10.10.10">
    <property type="entry name" value="Winged helix-like DNA-binding domain superfamily/Winged helix DNA-binding domain"/>
    <property type="match status" value="1"/>
</dbReference>
<dbReference type="PRINTS" id="PR00039">
    <property type="entry name" value="HTHLYSR"/>
</dbReference>
<evidence type="ECO:0000256" key="2">
    <source>
        <dbReference type="ARBA" id="ARBA00023015"/>
    </source>
</evidence>
<name>L0DYF8_THIND</name>
<dbReference type="Pfam" id="PF03466">
    <property type="entry name" value="LysR_substrate"/>
    <property type="match status" value="1"/>
</dbReference>
<organism evidence="6 7">
    <name type="scientific">Thioalkalivibrio nitratireducens (strain DSM 14787 / UNIQEM 213 / ALEN2)</name>
    <dbReference type="NCBI Taxonomy" id="1255043"/>
    <lineage>
        <taxon>Bacteria</taxon>
        <taxon>Pseudomonadati</taxon>
        <taxon>Pseudomonadota</taxon>
        <taxon>Gammaproteobacteria</taxon>
        <taxon>Chromatiales</taxon>
        <taxon>Ectothiorhodospiraceae</taxon>
        <taxon>Thioalkalivibrio</taxon>
    </lineage>
</organism>
<evidence type="ECO:0000256" key="4">
    <source>
        <dbReference type="ARBA" id="ARBA00023163"/>
    </source>
</evidence>
<accession>L0DYF8</accession>
<sequence length="292" mass="31478">MIELRHLRTLSALSDAGSLTAAAGRLHLTQSALSHQLKELEDRLGVVLVDRSTRPLRPTQAGRALLSLADRVIPQVDETLAGLSELVRGERGRLYIAGECHSCLEWLLPRLRVYRDRFPGVELDVVLSASLDPLPRLLEGSLDVVLSPDRRDLPGLTWMPLFAYETRLAMAAGHPLAARRHVLPADLAGETLLTYPVSRARLDVFVGFLWPAGVEPRRVRVVESTTMLIELAALGQGIVALPDWACAHAVADGRVQTAALGAAGLAGTLYAAVRAADAPLPHMAGFLDAVRG</sequence>
<dbReference type="InterPro" id="IPR036388">
    <property type="entry name" value="WH-like_DNA-bd_sf"/>
</dbReference>
<keyword evidence="7" id="KW-1185">Reference proteome</keyword>
<dbReference type="PANTHER" id="PTHR30126:SF25">
    <property type="entry name" value="HTH-TYPE TRANSCRIPTIONAL REGULATOR METR"/>
    <property type="match status" value="1"/>
</dbReference>
<comment type="similarity">
    <text evidence="1">Belongs to the LysR transcriptional regulatory family.</text>
</comment>
<dbReference type="GO" id="GO:0000976">
    <property type="term" value="F:transcription cis-regulatory region binding"/>
    <property type="evidence" value="ECO:0007669"/>
    <property type="project" value="TreeGrafter"/>
</dbReference>
<dbReference type="STRING" id="1255043.TVNIR_3002"/>
<evidence type="ECO:0000313" key="6">
    <source>
        <dbReference type="EMBL" id="AGA34639.1"/>
    </source>
</evidence>
<dbReference type="FunFam" id="1.10.10.10:FF:000001">
    <property type="entry name" value="LysR family transcriptional regulator"/>
    <property type="match status" value="1"/>
</dbReference>
<dbReference type="OrthoDB" id="155872at2"/>
<gene>
    <name evidence="6" type="primary">metR [H]</name>
    <name evidence="6" type="ordered locus">TVNIR_3002</name>
</gene>
<keyword evidence="4" id="KW-0804">Transcription</keyword>
<dbReference type="HOGENOM" id="CLU_039613_6_0_6"/>
<reference evidence="6" key="1">
    <citation type="submission" date="2015-12" db="EMBL/GenBank/DDBJ databases">
        <authorList>
            <person name="Tikhonova T.V."/>
            <person name="Pavlov A.R."/>
            <person name="Beletsky A.V."/>
            <person name="Mardanov A.V."/>
            <person name="Sorokin D.Y."/>
            <person name="Ravin N.V."/>
            <person name="Popov V.O."/>
        </authorList>
    </citation>
    <scope>NUCLEOTIDE SEQUENCE</scope>
    <source>
        <strain evidence="6">DSM 14787</strain>
    </source>
</reference>
<feature type="domain" description="HTH lysR-type" evidence="5">
    <location>
        <begin position="2"/>
        <end position="59"/>
    </location>
</feature>
<dbReference type="Proteomes" id="UP000010809">
    <property type="component" value="Chromosome"/>
</dbReference>
<dbReference type="EMBL" id="CP003989">
    <property type="protein sequence ID" value="AGA34639.1"/>
    <property type="molecule type" value="Genomic_DNA"/>
</dbReference>
<protein>
    <submittedName>
        <fullName evidence="6">Transcriptional activator MetR</fullName>
    </submittedName>
</protein>
<dbReference type="SUPFAM" id="SSF53850">
    <property type="entry name" value="Periplasmic binding protein-like II"/>
    <property type="match status" value="1"/>
</dbReference>
<dbReference type="PATRIC" id="fig|1255043.3.peg.3028"/>
<dbReference type="Gene3D" id="3.40.190.10">
    <property type="entry name" value="Periplasmic binding protein-like II"/>
    <property type="match status" value="2"/>
</dbReference>
<dbReference type="InterPro" id="IPR000847">
    <property type="entry name" value="LysR_HTH_N"/>
</dbReference>
<dbReference type="Pfam" id="PF00126">
    <property type="entry name" value="HTH_1"/>
    <property type="match status" value="1"/>
</dbReference>